<feature type="repeat" description="ARM" evidence="1">
    <location>
        <begin position="747"/>
        <end position="789"/>
    </location>
</feature>
<evidence type="ECO:0000313" key="2">
    <source>
        <dbReference type="EMBL" id="ONM15296.1"/>
    </source>
</evidence>
<reference evidence="2" key="1">
    <citation type="submission" date="2015-12" db="EMBL/GenBank/DDBJ databases">
        <title>Update maize B73 reference genome by single molecule sequencing technologies.</title>
        <authorList>
            <consortium name="Maize Genome Sequencing Project"/>
            <person name="Ware D."/>
        </authorList>
    </citation>
    <scope>NUCLEOTIDE SEQUENCE [LARGE SCALE GENOMIC DNA]</scope>
    <source>
        <tissue evidence="2">Seedling</tissue>
    </source>
</reference>
<dbReference type="Gene3D" id="1.25.10.10">
    <property type="entry name" value="Leucine-rich Repeat Variant"/>
    <property type="match status" value="3"/>
</dbReference>
<dbReference type="OrthoDB" id="409644at2759"/>
<dbReference type="PANTHER" id="PTHR47451:SF1">
    <property type="entry name" value="ARM REPEAT SUPERFAMILY PROTEIN"/>
    <property type="match status" value="1"/>
</dbReference>
<dbReference type="InterPro" id="IPR011989">
    <property type="entry name" value="ARM-like"/>
</dbReference>
<dbReference type="AlphaFoldDB" id="A0A1D6E458"/>
<dbReference type="PANTHER" id="PTHR47451">
    <property type="entry name" value="ARM REPEAT SUPERFAMILY PROTEIN"/>
    <property type="match status" value="1"/>
</dbReference>
<gene>
    <name evidence="2" type="ORF">ZEAMMB73_Zm00001d002770</name>
</gene>
<dbReference type="PROSITE" id="PS50176">
    <property type="entry name" value="ARM_REPEAT"/>
    <property type="match status" value="1"/>
</dbReference>
<protein>
    <submittedName>
        <fullName evidence="2">ARM repeat superfamily protein</fullName>
    </submittedName>
</protein>
<dbReference type="EMBL" id="CM007648">
    <property type="protein sequence ID" value="ONM15295.1"/>
    <property type="molecule type" value="Genomic_DNA"/>
</dbReference>
<dbReference type="InterPro" id="IPR000225">
    <property type="entry name" value="Armadillo"/>
</dbReference>
<dbReference type="InParanoid" id="A0A1D6E458"/>
<proteinExistence type="predicted"/>
<dbReference type="OMA" id="QSICTLW"/>
<dbReference type="STRING" id="4577.A0A1D6E458"/>
<dbReference type="SMART" id="SM00185">
    <property type="entry name" value="ARM"/>
    <property type="match status" value="8"/>
</dbReference>
<name>A0A1D6E458_MAIZE</name>
<accession>A0A1D6E458</accession>
<dbReference type="KEGG" id="zma:103646122"/>
<dbReference type="PaxDb" id="4577-GRMZM2G086648_P03"/>
<dbReference type="eggNOG" id="KOG0167">
    <property type="taxonomic scope" value="Eukaryota"/>
</dbReference>
<dbReference type="SUPFAM" id="SSF48371">
    <property type="entry name" value="ARM repeat"/>
    <property type="match status" value="2"/>
</dbReference>
<sequence>MLPAVAAASPGLSHLPRYHHLGRRFHLRRHRLLPAIPARLSCGATHARRLLLAGAFAKGEGSSGQDVDHSAGATNSGSAYLGLFVRLLGLDNDTRDREHAVCTLYQYSLGGRKSIDEIMQFPGCIVLIISLLKSESILACEAATGLLRNITSVHIYRKMAGESGAMEEIINLLCKSTITPKILEQCLCTIWNFSIDEKWRYKVLKSDVLMKIVGYLDEEDIQVKEAAGGIISNLALSSSSHGALVEVGVIPKLVHLLQTKEDDYKIIRKEAKSSLIQLATDDCYYSLIIEEGLVRVPLVGSAAYKAFKPLPHSWPSFPDGSKIQRSSHPSKYGATELLLGLSVNENDTKPDEAKINAMIGRSNQQFLARVGAIELDDQGQEESGSEKNDMYTILPWVDGVARLVLILGLEDVSAIKKAARAMGDASINEHMRTSFKEAGAVKPLLQLLKHKDVHVREAGAYALEKLCVSATVCHNIKTEGGLELLVNIVKDRHTPVELLEKIIYILSRMFDMGICMVAVPDTEGYKDSENSAKTSVNQEMSSELIFDFDAISHLTEVLKEASPRLQAKVCCVLDHIAASEQHATAMTAACTGSVIEAILEIGVIHGTRSDSENFEIPSVVIKELSEAVSAAVRLLSKLLNFDLFIRSINGEKITSLLRRTLKSNFPLQSKDCLAACLIKLESRAGLSGDHGVSSIDMEITIYETIPRLIEQMMISLSFENKRSAVIELNKIISGGVLEYTRAVADSGGIFPLVKMLEEADGDALEAILSILYNLSMDPENHPAIIAAGAVPLLKRIVRTEAPQWSSAIQLLRTLPV</sequence>
<dbReference type="InterPro" id="IPR016024">
    <property type="entry name" value="ARM-type_fold"/>
</dbReference>
<dbReference type="EMBL" id="CM007648">
    <property type="protein sequence ID" value="ONM15296.1"/>
    <property type="molecule type" value="Genomic_DNA"/>
</dbReference>
<organism evidence="2">
    <name type="scientific">Zea mays</name>
    <name type="common">Maize</name>
    <dbReference type="NCBI Taxonomy" id="4577"/>
    <lineage>
        <taxon>Eukaryota</taxon>
        <taxon>Viridiplantae</taxon>
        <taxon>Streptophyta</taxon>
        <taxon>Embryophyta</taxon>
        <taxon>Tracheophyta</taxon>
        <taxon>Spermatophyta</taxon>
        <taxon>Magnoliopsida</taxon>
        <taxon>Liliopsida</taxon>
        <taxon>Poales</taxon>
        <taxon>Poaceae</taxon>
        <taxon>PACMAD clade</taxon>
        <taxon>Panicoideae</taxon>
        <taxon>Andropogonodae</taxon>
        <taxon>Andropogoneae</taxon>
        <taxon>Tripsacinae</taxon>
        <taxon>Zea</taxon>
    </lineage>
</organism>
<evidence type="ECO:0000256" key="1">
    <source>
        <dbReference type="PROSITE-ProRule" id="PRU00259"/>
    </source>
</evidence>
<dbReference type="FunCoup" id="A0A1D6E458">
    <property type="interactions" value="2630"/>
</dbReference>